<proteinExistence type="predicted"/>
<dbReference type="PATRIC" id="fig|1134406.4.peg.895"/>
<dbReference type="OrthoDB" id="41906at2"/>
<evidence type="ECO:0000259" key="1">
    <source>
        <dbReference type="Pfam" id="PF03313"/>
    </source>
</evidence>
<dbReference type="PANTHER" id="PTHR30501:SF2">
    <property type="entry name" value="UPF0597 PROTEIN YHAM"/>
    <property type="match status" value="1"/>
</dbReference>
<gene>
    <name evidence="2" type="ORF">ADN00_11005</name>
</gene>
<feature type="domain" description="Serine dehydratase-like alpha subunit" evidence="1">
    <location>
        <begin position="146"/>
        <end position="416"/>
    </location>
</feature>
<dbReference type="InterPro" id="IPR021144">
    <property type="entry name" value="UPF0597"/>
</dbReference>
<reference evidence="2 3" key="1">
    <citation type="submission" date="2015-07" db="EMBL/GenBank/DDBJ databases">
        <title>Genome sequence of Ornatilinea apprima DSM 23815.</title>
        <authorList>
            <person name="Hemp J."/>
            <person name="Ward L.M."/>
            <person name="Pace L.A."/>
            <person name="Fischer W.W."/>
        </authorList>
    </citation>
    <scope>NUCLEOTIDE SEQUENCE [LARGE SCALE GENOMIC DNA]</scope>
    <source>
        <strain evidence="2 3">P3M-1</strain>
    </source>
</reference>
<dbReference type="Pfam" id="PF03313">
    <property type="entry name" value="SDH_alpha"/>
    <property type="match status" value="1"/>
</dbReference>
<organism evidence="2 3">
    <name type="scientific">Ornatilinea apprima</name>
    <dbReference type="NCBI Taxonomy" id="1134406"/>
    <lineage>
        <taxon>Bacteria</taxon>
        <taxon>Bacillati</taxon>
        <taxon>Chloroflexota</taxon>
        <taxon>Anaerolineae</taxon>
        <taxon>Anaerolineales</taxon>
        <taxon>Anaerolineaceae</taxon>
        <taxon>Ornatilinea</taxon>
    </lineage>
</organism>
<dbReference type="PIRSF" id="PIRSF006054">
    <property type="entry name" value="UCP006054"/>
    <property type="match status" value="1"/>
</dbReference>
<evidence type="ECO:0000313" key="2">
    <source>
        <dbReference type="EMBL" id="KPL76494.1"/>
    </source>
</evidence>
<evidence type="ECO:0000313" key="3">
    <source>
        <dbReference type="Proteomes" id="UP000050417"/>
    </source>
</evidence>
<accession>A0A0P6X4H5</accession>
<dbReference type="EMBL" id="LGCL01000025">
    <property type="protein sequence ID" value="KPL76494.1"/>
    <property type="molecule type" value="Genomic_DNA"/>
</dbReference>
<name>A0A0P6X4H5_9CHLR</name>
<dbReference type="InterPro" id="IPR005130">
    <property type="entry name" value="Ser_deHydtase-like_asu"/>
</dbReference>
<dbReference type="AlphaFoldDB" id="A0A0P6X4H5"/>
<dbReference type="STRING" id="1134406.ADN00_11005"/>
<protein>
    <recommendedName>
        <fullName evidence="1">Serine dehydratase-like alpha subunit domain-containing protein</fullName>
    </recommendedName>
</protein>
<keyword evidence="3" id="KW-1185">Reference proteome</keyword>
<dbReference type="GO" id="GO:0019450">
    <property type="term" value="P:L-cysteine catabolic process to pyruvate"/>
    <property type="evidence" value="ECO:0007669"/>
    <property type="project" value="TreeGrafter"/>
</dbReference>
<dbReference type="GO" id="GO:0080146">
    <property type="term" value="F:L-cysteine desulfhydrase activity"/>
    <property type="evidence" value="ECO:0007669"/>
    <property type="project" value="TreeGrafter"/>
</dbReference>
<dbReference type="RefSeq" id="WP_075063062.1">
    <property type="nucleotide sequence ID" value="NZ_LGCL01000025.1"/>
</dbReference>
<sequence>MELNNLIAAMQAEIELSIGCTEIGCAALAAARASELLEGNPDRVQVEASSYLYKNAANVCVPNTRLRGLDAALALGFILQGSQDGLAILQRANPSAEEAAQQYLRAHSFETHIVNDGLPVFIRLTAQRAGHTALVEIAGEHSHFSEIRLDGSPLLIDPPTAAEGNHFAFQGICPREMVEFIIAQDDQAFAFLIDQARINEAAAQTGLTNPGTSFGPRLHHHPRPADAILNAACQAQAQTAAASEARMLGLPVPVAALTGSGNHGITALLGMYSAAQALGASQAQTARALAITVMITIYVKHSTSRLTTFCGCAVAPAAGIAAGCVYLMGGGFETMQQAMQSLIGTFAGMLCDGAKESCAWKVSTAASAAVQFAHLAMQGAYIPDGNGILGYNLLETFDNLGKLNNPGMLETNRVVMEIIHDNLNRKPA</sequence>
<dbReference type="Proteomes" id="UP000050417">
    <property type="component" value="Unassembled WGS sequence"/>
</dbReference>
<dbReference type="PANTHER" id="PTHR30501">
    <property type="entry name" value="UPF0597 PROTEIN YHAM"/>
    <property type="match status" value="1"/>
</dbReference>
<comment type="caution">
    <text evidence="2">The sequence shown here is derived from an EMBL/GenBank/DDBJ whole genome shotgun (WGS) entry which is preliminary data.</text>
</comment>